<feature type="transmembrane region" description="Helical" evidence="1">
    <location>
        <begin position="99"/>
        <end position="132"/>
    </location>
</feature>
<protein>
    <recommendedName>
        <fullName evidence="4">DUF4956 domain-containing protein</fullName>
    </recommendedName>
</protein>
<keyword evidence="1" id="KW-0472">Membrane</keyword>
<evidence type="ECO:0000313" key="2">
    <source>
        <dbReference type="EMBL" id="GAE90050.1"/>
    </source>
</evidence>
<dbReference type="EMBL" id="BAVR01000054">
    <property type="protein sequence ID" value="GAE90050.1"/>
    <property type="molecule type" value="Genomic_DNA"/>
</dbReference>
<evidence type="ECO:0008006" key="4">
    <source>
        <dbReference type="Google" id="ProtNLM"/>
    </source>
</evidence>
<keyword evidence="1" id="KW-1133">Transmembrane helix</keyword>
<evidence type="ECO:0000313" key="3">
    <source>
        <dbReference type="Proteomes" id="UP000019109"/>
    </source>
</evidence>
<proteinExistence type="predicted"/>
<feature type="transmembrane region" description="Helical" evidence="1">
    <location>
        <begin position="16"/>
        <end position="38"/>
    </location>
</feature>
<dbReference type="STRING" id="1294263.JCM21531_3631"/>
<dbReference type="Pfam" id="PF16316">
    <property type="entry name" value="DUF4956"/>
    <property type="match status" value="1"/>
</dbReference>
<feature type="transmembrane region" description="Helical" evidence="1">
    <location>
        <begin position="50"/>
        <end position="69"/>
    </location>
</feature>
<sequence length="227" mass="25120">MLDMDLTTAFNTTLTFWSAILTVIVSFSLGISISVTYMKTHHKGYYSQNFSLTLILIPSVIAVIILLVGSNVARAFSLAGAFSIARFRSTAGDPKDIAYVFFSMAAGLACGVGLFGYAALFTVLLCVFMFILCKINFGAKKTCSKILKIVIPENMNYQGAFDDILKKYTTNYQLCKVKTTDLGTLFELVYTITMENDKNEKEFIDELRCRNGNLNIVLAMDAAPTDF</sequence>
<reference evidence="2" key="1">
    <citation type="journal article" date="2014" name="Genome Announc.">
        <title>Draft Genome Sequence of Clostridium straminisolvens Strain JCM 21531T, Isolated from a Cellulose-Degrading Bacterial Community.</title>
        <authorList>
            <person name="Yuki M."/>
            <person name="Oshima K."/>
            <person name="Suda W."/>
            <person name="Sakamoto M."/>
            <person name="Kitamura K."/>
            <person name="Iida T."/>
            <person name="Hattori M."/>
            <person name="Ohkuma M."/>
        </authorList>
    </citation>
    <scope>NUCLEOTIDE SEQUENCE [LARGE SCALE GENOMIC DNA]</scope>
    <source>
        <strain evidence="2">JCM 21531</strain>
    </source>
</reference>
<keyword evidence="3" id="KW-1185">Reference proteome</keyword>
<gene>
    <name evidence="2" type="ORF">JCM21531_3631</name>
</gene>
<keyword evidence="1" id="KW-0812">Transmembrane</keyword>
<accession>W4V9H2</accession>
<dbReference type="OrthoDB" id="9803265at2"/>
<comment type="caution">
    <text evidence="2">The sequence shown here is derived from an EMBL/GenBank/DDBJ whole genome shotgun (WGS) entry which is preliminary data.</text>
</comment>
<dbReference type="RefSeq" id="WP_038290606.1">
    <property type="nucleotide sequence ID" value="NZ_BAVR01000054.1"/>
</dbReference>
<dbReference type="Proteomes" id="UP000019109">
    <property type="component" value="Unassembled WGS sequence"/>
</dbReference>
<evidence type="ECO:0000256" key="1">
    <source>
        <dbReference type="SAM" id="Phobius"/>
    </source>
</evidence>
<dbReference type="InterPro" id="IPR032531">
    <property type="entry name" value="DUF4956"/>
</dbReference>
<organism evidence="2 3">
    <name type="scientific">Acetivibrio straminisolvens JCM 21531</name>
    <dbReference type="NCBI Taxonomy" id="1294263"/>
    <lineage>
        <taxon>Bacteria</taxon>
        <taxon>Bacillati</taxon>
        <taxon>Bacillota</taxon>
        <taxon>Clostridia</taxon>
        <taxon>Eubacteriales</taxon>
        <taxon>Oscillospiraceae</taxon>
        <taxon>Acetivibrio</taxon>
    </lineage>
</organism>
<name>W4V9H2_9FIRM</name>
<dbReference type="AlphaFoldDB" id="W4V9H2"/>